<dbReference type="EMBL" id="CP023483">
    <property type="protein sequence ID" value="ATF26324.1"/>
    <property type="molecule type" value="Genomic_DNA"/>
</dbReference>
<evidence type="ECO:0000313" key="3">
    <source>
        <dbReference type="Proteomes" id="UP000243591"/>
    </source>
</evidence>
<sequence>MDETQWENFRQAIVEEGQELSFDLNGEEWWISRLHDEEKSYLLTAPNSDTQFFKTAEELFEKGIVNGKPFMKQVPYFE</sequence>
<reference evidence="4" key="3">
    <citation type="submission" date="2018-04" db="EMBL/GenBank/DDBJ databases">
        <authorList>
            <person name="Illikoud N."/>
        </authorList>
    </citation>
    <scope>NUCLEOTIDE SEQUENCE [LARGE SCALE GENOMIC DNA]</scope>
</reference>
<reference evidence="1 3" key="1">
    <citation type="submission" date="2017-09" db="EMBL/GenBank/DDBJ databases">
        <title>Complete Genome Sequences of Two Strains of the Meat Spoilage Bacterium Brochothrix thermosphacta Isolated from Ground Chicken.</title>
        <authorList>
            <person name="Paoli G.C."/>
            <person name="Wijey C."/>
            <person name="Chen C.-Y."/>
            <person name="Nguyen L."/>
            <person name="Yan X."/>
            <person name="Irwin P.L."/>
        </authorList>
    </citation>
    <scope>NUCLEOTIDE SEQUENCE [LARGE SCALE GENOMIC DNA]</scope>
    <source>
        <strain evidence="1 3">BI</strain>
    </source>
</reference>
<organism evidence="1 3">
    <name type="scientific">Brochothrix thermosphacta</name>
    <name type="common">Microbacterium thermosphactum</name>
    <dbReference type="NCBI Taxonomy" id="2756"/>
    <lineage>
        <taxon>Bacteria</taxon>
        <taxon>Bacillati</taxon>
        <taxon>Bacillota</taxon>
        <taxon>Bacilli</taxon>
        <taxon>Bacillales</taxon>
        <taxon>Listeriaceae</taxon>
        <taxon>Brochothrix</taxon>
    </lineage>
</organism>
<dbReference type="OrthoDB" id="2187943at2"/>
<dbReference type="KEGG" id="bths:CNY62_08005"/>
<name>A0A1D2KNQ8_BROTH</name>
<protein>
    <submittedName>
        <fullName evidence="1">Uncharacterized protein</fullName>
    </submittedName>
</protein>
<keyword evidence="3" id="KW-1185">Reference proteome</keyword>
<proteinExistence type="predicted"/>
<accession>A0A1D2KNQ8</accession>
<dbReference type="Proteomes" id="UP000243591">
    <property type="component" value="Chromosome"/>
</dbReference>
<evidence type="ECO:0000313" key="2">
    <source>
        <dbReference type="EMBL" id="SPP25516.1"/>
    </source>
</evidence>
<dbReference type="Proteomes" id="UP000270190">
    <property type="component" value="Unassembled WGS sequence"/>
</dbReference>
<dbReference type="EMBL" id="OUNC01000001">
    <property type="protein sequence ID" value="SPP25516.1"/>
    <property type="molecule type" value="Genomic_DNA"/>
</dbReference>
<dbReference type="AlphaFoldDB" id="A0A1D2KNQ8"/>
<reference evidence="2" key="2">
    <citation type="submission" date="2018-04" db="EMBL/GenBank/DDBJ databases">
        <authorList>
            <person name="Go L.Y."/>
            <person name="Mitchell J.A."/>
        </authorList>
    </citation>
    <scope>NUCLEOTIDE SEQUENCE</scope>
    <source>
        <strain evidence="2">BSAS1 3</strain>
    </source>
</reference>
<evidence type="ECO:0000313" key="1">
    <source>
        <dbReference type="EMBL" id="ATF26324.1"/>
    </source>
</evidence>
<dbReference type="RefSeq" id="WP_029091677.1">
    <property type="nucleotide sequence ID" value="NZ_CBCPIX010000007.1"/>
</dbReference>
<gene>
    <name evidence="2" type="ORF">BTBSAS_10031</name>
    <name evidence="1" type="ORF">CNY62_08005</name>
</gene>
<evidence type="ECO:0000313" key="4">
    <source>
        <dbReference type="Proteomes" id="UP000270190"/>
    </source>
</evidence>